<keyword evidence="3" id="KW-1185">Reference proteome</keyword>
<dbReference type="Gene3D" id="1.20.5.190">
    <property type="match status" value="1"/>
</dbReference>
<dbReference type="CDD" id="cd23767">
    <property type="entry name" value="IQCD"/>
    <property type="match status" value="1"/>
</dbReference>
<reference evidence="2 3" key="1">
    <citation type="submission" date="2022-07" db="EMBL/GenBank/DDBJ databases">
        <title>Genome-wide signatures of adaptation to extreme environments.</title>
        <authorList>
            <person name="Cho C.H."/>
            <person name="Yoon H.S."/>
        </authorList>
    </citation>
    <scope>NUCLEOTIDE SEQUENCE [LARGE SCALE GENOMIC DNA]</scope>
    <source>
        <strain evidence="2 3">DBV 063 E5</strain>
    </source>
</reference>
<feature type="region of interest" description="Disordered" evidence="1">
    <location>
        <begin position="281"/>
        <end position="308"/>
    </location>
</feature>
<evidence type="ECO:0000313" key="3">
    <source>
        <dbReference type="Proteomes" id="UP001301350"/>
    </source>
</evidence>
<feature type="region of interest" description="Disordered" evidence="1">
    <location>
        <begin position="1"/>
        <end position="107"/>
    </location>
</feature>
<dbReference type="PROSITE" id="PS50096">
    <property type="entry name" value="IQ"/>
    <property type="match status" value="2"/>
</dbReference>
<dbReference type="EMBL" id="JANCYW010000003">
    <property type="protein sequence ID" value="KAK4534909.1"/>
    <property type="molecule type" value="Genomic_DNA"/>
</dbReference>
<gene>
    <name evidence="2" type="ORF">CDCA_CDCA03G0934</name>
</gene>
<feature type="region of interest" description="Disordered" evidence="1">
    <location>
        <begin position="603"/>
        <end position="626"/>
    </location>
</feature>
<evidence type="ECO:0000256" key="1">
    <source>
        <dbReference type="SAM" id="MobiDB-lite"/>
    </source>
</evidence>
<organism evidence="2 3">
    <name type="scientific">Cyanidium caldarium</name>
    <name type="common">Red alga</name>
    <dbReference type="NCBI Taxonomy" id="2771"/>
    <lineage>
        <taxon>Eukaryota</taxon>
        <taxon>Rhodophyta</taxon>
        <taxon>Bangiophyceae</taxon>
        <taxon>Cyanidiales</taxon>
        <taxon>Cyanidiaceae</taxon>
        <taxon>Cyanidium</taxon>
    </lineage>
</organism>
<feature type="compositionally biased region" description="Basic and acidic residues" evidence="1">
    <location>
        <begin position="1"/>
        <end position="16"/>
    </location>
</feature>
<accession>A0AAV9IRM6</accession>
<comment type="caution">
    <text evidence="2">The sequence shown here is derived from an EMBL/GenBank/DDBJ whole genome shotgun (WGS) entry which is preliminary data.</text>
</comment>
<dbReference type="AlphaFoldDB" id="A0AAV9IRM6"/>
<feature type="compositionally biased region" description="Polar residues" evidence="1">
    <location>
        <begin position="20"/>
        <end position="29"/>
    </location>
</feature>
<evidence type="ECO:0000313" key="2">
    <source>
        <dbReference type="EMBL" id="KAK4534909.1"/>
    </source>
</evidence>
<feature type="compositionally biased region" description="Gly residues" evidence="1">
    <location>
        <begin position="83"/>
        <end position="102"/>
    </location>
</feature>
<proteinExistence type="predicted"/>
<dbReference type="Gene3D" id="2.60.40.2700">
    <property type="match status" value="1"/>
</dbReference>
<feature type="region of interest" description="Disordered" evidence="1">
    <location>
        <begin position="368"/>
        <end position="387"/>
    </location>
</feature>
<feature type="compositionally biased region" description="Low complexity" evidence="1">
    <location>
        <begin position="286"/>
        <end position="295"/>
    </location>
</feature>
<protein>
    <submittedName>
        <fullName evidence="2">Uncharacterized protein</fullName>
    </submittedName>
</protein>
<dbReference type="Proteomes" id="UP001301350">
    <property type="component" value="Unassembled WGS sequence"/>
</dbReference>
<sequence>MSTAFERARRLFEPGLRDSAPQQSASFNFQPGRRAASEEGPIKPGSPYATPAATARGQPPSLAEFEARTGRAAPTPTLNVASGDGGQFGNGGHSGGASGSSSGGASSSLADARAVWREVSATPQSRRPERYEALELVRDGKRFSRVCADARKRHIWRVTLQRDLGAVTLPNASEVLEDVGLGVESSSRSSWRSAGALISGAMTYPRSAYVGICDERLYFFGEPLHAFVMGAAPAETSPAGAAPDAAPAHCVPRLMSGAGSAALGAVPLATCHVLLAGAGSGDGGHATAASPSPKKSASRPDRQRGTGVPETLRLELPCCAFLLRFESAAEATHFGTLFAQQKEAAVLCARVRHWAATALQATWRGARVRMQRQRTDRGGPSGTGGAQRGRVARRLLQLLDAESLPPERAALLIQSAYRGYLGRQLCARMEKAYSIARQRRMNCRIEGSCLVGSPLVAKAWIRCGLVSIQWSRSETLQPTTGTSGAPHSWEPIPGAQQRIYVPTGKDLSRVLSVRWTVRSVRAGAVIDLFEAITRPIDLDVASEEATILQSIERRPRFAALCVRLFGRAGQTTVASAVHATWLHAGDRCHLALESKQVAIRPATAATPEHSVNHSTASSSSSSSSTPMEWCIPYEFVEVDVKHTADPAVALLTIGDAREEVILELQAEHTAQRNVAVVLLDRMRLSAAARSWDAATNSGIGRFARAAAAAASGMTATAPMGDEVMNGHIDAVTVSAPHASLPIARHQRRRRGKIVQSGGMLQRLSRSFAAFRLAPRTSTATDSEVGEAVPPALDVDEAHTDPSLTPLIERFRKRLV</sequence>
<name>A0AAV9IRM6_CYACA</name>